<proteinExistence type="predicted"/>
<evidence type="ECO:0000313" key="3">
    <source>
        <dbReference type="Proteomes" id="UP000002051"/>
    </source>
</evidence>
<sequence>MSLRFPCLTLGSVWFESFGGEGRGENIFNLKCLVQFLEGEGRGANFIALPKLSLN</sequence>
<dbReference type="HOGENOM" id="CLU_3035352_0_0_1"/>
<gene>
    <name evidence="1" type="ordered locus">MTR_2g062260</name>
</gene>
<dbReference type="EMBL" id="CM001218">
    <property type="protein sequence ID" value="AES66077.1"/>
    <property type="molecule type" value="Genomic_DNA"/>
</dbReference>
<dbReference type="PaxDb" id="3880-AES66077"/>
<evidence type="ECO:0000313" key="2">
    <source>
        <dbReference type="EnsemblPlants" id="AES66077"/>
    </source>
</evidence>
<organism evidence="1 3">
    <name type="scientific">Medicago truncatula</name>
    <name type="common">Barrel medic</name>
    <name type="synonym">Medicago tribuloides</name>
    <dbReference type="NCBI Taxonomy" id="3880"/>
    <lineage>
        <taxon>Eukaryota</taxon>
        <taxon>Viridiplantae</taxon>
        <taxon>Streptophyta</taxon>
        <taxon>Embryophyta</taxon>
        <taxon>Tracheophyta</taxon>
        <taxon>Spermatophyta</taxon>
        <taxon>Magnoliopsida</taxon>
        <taxon>eudicotyledons</taxon>
        <taxon>Gunneridae</taxon>
        <taxon>Pentapetalae</taxon>
        <taxon>rosids</taxon>
        <taxon>fabids</taxon>
        <taxon>Fabales</taxon>
        <taxon>Fabaceae</taxon>
        <taxon>Papilionoideae</taxon>
        <taxon>50 kb inversion clade</taxon>
        <taxon>NPAAA clade</taxon>
        <taxon>Hologalegina</taxon>
        <taxon>IRL clade</taxon>
        <taxon>Trifolieae</taxon>
        <taxon>Medicago</taxon>
    </lineage>
</organism>
<reference evidence="1 3" key="2">
    <citation type="journal article" date="2014" name="BMC Genomics">
        <title>An improved genome release (version Mt4.0) for the model legume Medicago truncatula.</title>
        <authorList>
            <person name="Tang H."/>
            <person name="Krishnakumar V."/>
            <person name="Bidwell S."/>
            <person name="Rosen B."/>
            <person name="Chan A."/>
            <person name="Zhou S."/>
            <person name="Gentzbittel L."/>
            <person name="Childs K.L."/>
            <person name="Yandell M."/>
            <person name="Gundlach H."/>
            <person name="Mayer K.F."/>
            <person name="Schwartz D.C."/>
            <person name="Town C.D."/>
        </authorList>
    </citation>
    <scope>GENOME REANNOTATION</scope>
    <source>
        <strain evidence="2 3">cv. Jemalong A17</strain>
    </source>
</reference>
<keyword evidence="3" id="KW-1185">Reference proteome</keyword>
<reference evidence="1 3" key="1">
    <citation type="journal article" date="2011" name="Nature">
        <title>The Medicago genome provides insight into the evolution of rhizobial symbioses.</title>
        <authorList>
            <person name="Young N.D."/>
            <person name="Debelle F."/>
            <person name="Oldroyd G.E."/>
            <person name="Geurts R."/>
            <person name="Cannon S.B."/>
            <person name="Udvardi M.K."/>
            <person name="Benedito V.A."/>
            <person name="Mayer K.F."/>
            <person name="Gouzy J."/>
            <person name="Schoof H."/>
            <person name="Van de Peer Y."/>
            <person name="Proost S."/>
            <person name="Cook D.R."/>
            <person name="Meyers B.C."/>
            <person name="Spannagl M."/>
            <person name="Cheung F."/>
            <person name="De Mita S."/>
            <person name="Krishnakumar V."/>
            <person name="Gundlach H."/>
            <person name="Zhou S."/>
            <person name="Mudge J."/>
            <person name="Bharti A.K."/>
            <person name="Murray J.D."/>
            <person name="Naoumkina M.A."/>
            <person name="Rosen B."/>
            <person name="Silverstein K.A."/>
            <person name="Tang H."/>
            <person name="Rombauts S."/>
            <person name="Zhao P.X."/>
            <person name="Zhou P."/>
            <person name="Barbe V."/>
            <person name="Bardou P."/>
            <person name="Bechner M."/>
            <person name="Bellec A."/>
            <person name="Berger A."/>
            <person name="Berges H."/>
            <person name="Bidwell S."/>
            <person name="Bisseling T."/>
            <person name="Choisne N."/>
            <person name="Couloux A."/>
            <person name="Denny R."/>
            <person name="Deshpande S."/>
            <person name="Dai X."/>
            <person name="Doyle J.J."/>
            <person name="Dudez A.M."/>
            <person name="Farmer A.D."/>
            <person name="Fouteau S."/>
            <person name="Franken C."/>
            <person name="Gibelin C."/>
            <person name="Gish J."/>
            <person name="Goldstein S."/>
            <person name="Gonzalez A.J."/>
            <person name="Green P.J."/>
            <person name="Hallab A."/>
            <person name="Hartog M."/>
            <person name="Hua A."/>
            <person name="Humphray S.J."/>
            <person name="Jeong D.H."/>
            <person name="Jing Y."/>
            <person name="Jocker A."/>
            <person name="Kenton S.M."/>
            <person name="Kim D.J."/>
            <person name="Klee K."/>
            <person name="Lai H."/>
            <person name="Lang C."/>
            <person name="Lin S."/>
            <person name="Macmil S.L."/>
            <person name="Magdelenat G."/>
            <person name="Matthews L."/>
            <person name="McCorrison J."/>
            <person name="Monaghan E.L."/>
            <person name="Mun J.H."/>
            <person name="Najar F.Z."/>
            <person name="Nicholson C."/>
            <person name="Noirot C."/>
            <person name="O'Bleness M."/>
            <person name="Paule C.R."/>
            <person name="Poulain J."/>
            <person name="Prion F."/>
            <person name="Qin B."/>
            <person name="Qu C."/>
            <person name="Retzel E.F."/>
            <person name="Riddle C."/>
            <person name="Sallet E."/>
            <person name="Samain S."/>
            <person name="Samson N."/>
            <person name="Sanders I."/>
            <person name="Saurat O."/>
            <person name="Scarpelli C."/>
            <person name="Schiex T."/>
            <person name="Segurens B."/>
            <person name="Severin A.J."/>
            <person name="Sherrier D.J."/>
            <person name="Shi R."/>
            <person name="Sims S."/>
            <person name="Singer S.R."/>
            <person name="Sinharoy S."/>
            <person name="Sterck L."/>
            <person name="Viollet A."/>
            <person name="Wang B.B."/>
            <person name="Wang K."/>
            <person name="Wang M."/>
            <person name="Wang X."/>
            <person name="Warfsmann J."/>
            <person name="Weissenbach J."/>
            <person name="White D.D."/>
            <person name="White J.D."/>
            <person name="Wiley G.B."/>
            <person name="Wincker P."/>
            <person name="Xing Y."/>
            <person name="Yang L."/>
            <person name="Yao Z."/>
            <person name="Ying F."/>
            <person name="Zhai J."/>
            <person name="Zhou L."/>
            <person name="Zuber A."/>
            <person name="Denarie J."/>
            <person name="Dixon R.A."/>
            <person name="May G.D."/>
            <person name="Schwartz D.C."/>
            <person name="Rogers J."/>
            <person name="Quetier F."/>
            <person name="Town C.D."/>
            <person name="Roe B.A."/>
        </authorList>
    </citation>
    <scope>NUCLEOTIDE SEQUENCE [LARGE SCALE GENOMIC DNA]</scope>
    <source>
        <strain evidence="1">A17</strain>
        <strain evidence="2 3">cv. Jemalong A17</strain>
    </source>
</reference>
<name>G7IQN1_MEDTR</name>
<dbReference type="AlphaFoldDB" id="G7IQN1"/>
<dbReference type="Proteomes" id="UP000002051">
    <property type="component" value="Chromosome 2"/>
</dbReference>
<dbReference type="EnsemblPlants" id="AES66077">
    <property type="protein sequence ID" value="AES66077"/>
    <property type="gene ID" value="MTR_2g062260"/>
</dbReference>
<reference evidence="2" key="3">
    <citation type="submission" date="2015-04" db="UniProtKB">
        <authorList>
            <consortium name="EnsemblPlants"/>
        </authorList>
    </citation>
    <scope>IDENTIFICATION</scope>
    <source>
        <strain evidence="2">cv. Jemalong A17</strain>
    </source>
</reference>
<protein>
    <submittedName>
        <fullName evidence="1 2">Uncharacterized protein</fullName>
    </submittedName>
</protein>
<accession>G7IQN1</accession>
<evidence type="ECO:0000313" key="1">
    <source>
        <dbReference type="EMBL" id="AES66077.1"/>
    </source>
</evidence>